<evidence type="ECO:0000256" key="3">
    <source>
        <dbReference type="ARBA" id="ARBA00022692"/>
    </source>
</evidence>
<feature type="transmembrane region" description="Helical" evidence="6">
    <location>
        <begin position="168"/>
        <end position="189"/>
    </location>
</feature>
<evidence type="ECO:0000256" key="6">
    <source>
        <dbReference type="SAM" id="Phobius"/>
    </source>
</evidence>
<reference evidence="8" key="2">
    <citation type="journal article" date="2014" name="ISME J.">
        <title>Microbial stratification in low pH oxic and suboxic macroscopic growths along an acid mine drainage.</title>
        <authorList>
            <person name="Mendez-Garcia C."/>
            <person name="Mesa V."/>
            <person name="Sprenger R.R."/>
            <person name="Richter M."/>
            <person name="Diez M.S."/>
            <person name="Solano J."/>
            <person name="Bargiela R."/>
            <person name="Golyshina O.V."/>
            <person name="Manteca A."/>
            <person name="Ramos J.L."/>
            <person name="Gallego J.R."/>
            <person name="Llorente I."/>
            <person name="Martins Dos Santos V.A."/>
            <person name="Jensen O.N."/>
            <person name="Pelaez A.I."/>
            <person name="Sanchez J."/>
            <person name="Ferrer M."/>
        </authorList>
    </citation>
    <scope>NUCLEOTIDE SEQUENCE</scope>
</reference>
<feature type="domain" description="NADH:quinone oxidoreductase/Mrp antiporter transmembrane" evidence="7">
    <location>
        <begin position="132"/>
        <end position="306"/>
    </location>
</feature>
<dbReference type="GO" id="GO:0048039">
    <property type="term" value="F:ubiquinone binding"/>
    <property type="evidence" value="ECO:0007669"/>
    <property type="project" value="TreeGrafter"/>
</dbReference>
<feature type="non-terminal residue" evidence="8">
    <location>
        <position position="307"/>
    </location>
</feature>
<dbReference type="GO" id="GO:0016020">
    <property type="term" value="C:membrane"/>
    <property type="evidence" value="ECO:0007669"/>
    <property type="project" value="UniProtKB-SubCell"/>
</dbReference>
<dbReference type="InterPro" id="IPR010227">
    <property type="entry name" value="NADH_Q_OxRdtase_chainM/4"/>
</dbReference>
<comment type="similarity">
    <text evidence="2">Belongs to the complex I subunit 4 family.</text>
</comment>
<keyword evidence="5 6" id="KW-0472">Membrane</keyword>
<dbReference type="InterPro" id="IPR003918">
    <property type="entry name" value="NADH_UbQ_OxRdtase"/>
</dbReference>
<evidence type="ECO:0000259" key="7">
    <source>
        <dbReference type="Pfam" id="PF00361"/>
    </source>
</evidence>
<dbReference type="GO" id="GO:0008137">
    <property type="term" value="F:NADH dehydrogenase (ubiquinone) activity"/>
    <property type="evidence" value="ECO:0007669"/>
    <property type="project" value="InterPro"/>
</dbReference>
<dbReference type="InterPro" id="IPR001750">
    <property type="entry name" value="ND/Mrp_TM"/>
</dbReference>
<feature type="transmembrane region" description="Helical" evidence="6">
    <location>
        <begin position="280"/>
        <end position="298"/>
    </location>
</feature>
<protein>
    <submittedName>
        <fullName evidence="8">Proton-translocating NADH-quinone oxidoreductase, chain M</fullName>
    </submittedName>
</protein>
<feature type="transmembrane region" description="Helical" evidence="6">
    <location>
        <begin position="249"/>
        <end position="268"/>
    </location>
</feature>
<dbReference type="PRINTS" id="PR01437">
    <property type="entry name" value="NUOXDRDTASE4"/>
</dbReference>
<dbReference type="Pfam" id="PF00361">
    <property type="entry name" value="Proton_antipo_M"/>
    <property type="match status" value="1"/>
</dbReference>
<organism evidence="8">
    <name type="scientific">mine drainage metagenome</name>
    <dbReference type="NCBI Taxonomy" id="410659"/>
    <lineage>
        <taxon>unclassified sequences</taxon>
        <taxon>metagenomes</taxon>
        <taxon>ecological metagenomes</taxon>
    </lineage>
</organism>
<evidence type="ECO:0000256" key="4">
    <source>
        <dbReference type="ARBA" id="ARBA00022989"/>
    </source>
</evidence>
<feature type="transmembrane region" description="Helical" evidence="6">
    <location>
        <begin position="85"/>
        <end position="106"/>
    </location>
</feature>
<dbReference type="AlphaFoldDB" id="T1AGZ3"/>
<dbReference type="NCBIfam" id="TIGR01972">
    <property type="entry name" value="NDH_I_M"/>
    <property type="match status" value="1"/>
</dbReference>
<keyword evidence="4 6" id="KW-1133">Transmembrane helix</keyword>
<dbReference type="EMBL" id="AUZZ01007764">
    <property type="protein sequence ID" value="EQD41180.1"/>
    <property type="molecule type" value="Genomic_DNA"/>
</dbReference>
<feature type="transmembrane region" description="Helical" evidence="6">
    <location>
        <begin position="113"/>
        <end position="133"/>
    </location>
</feature>
<comment type="subcellular location">
    <subcellularLocation>
        <location evidence="1">Membrane</location>
        <topology evidence="1">Multi-pass membrane protein</topology>
    </subcellularLocation>
</comment>
<reference evidence="8" key="1">
    <citation type="submission" date="2013-08" db="EMBL/GenBank/DDBJ databases">
        <authorList>
            <person name="Mendez C."/>
            <person name="Richter M."/>
            <person name="Ferrer M."/>
            <person name="Sanchez J."/>
        </authorList>
    </citation>
    <scope>NUCLEOTIDE SEQUENCE</scope>
</reference>
<evidence type="ECO:0000256" key="1">
    <source>
        <dbReference type="ARBA" id="ARBA00004141"/>
    </source>
</evidence>
<proteinExistence type="inferred from homology"/>
<evidence type="ECO:0000256" key="2">
    <source>
        <dbReference type="ARBA" id="ARBA00009025"/>
    </source>
</evidence>
<keyword evidence="3 6" id="KW-0812">Transmembrane</keyword>
<name>T1AGZ3_9ZZZZ</name>
<accession>T1AGZ3</accession>
<dbReference type="GO" id="GO:0003954">
    <property type="term" value="F:NADH dehydrogenase activity"/>
    <property type="evidence" value="ECO:0007669"/>
    <property type="project" value="TreeGrafter"/>
</dbReference>
<feature type="transmembrane region" description="Helical" evidence="6">
    <location>
        <begin position="209"/>
        <end position="229"/>
    </location>
</feature>
<evidence type="ECO:0000313" key="8">
    <source>
        <dbReference type="EMBL" id="EQD41180.1"/>
    </source>
</evidence>
<dbReference type="GO" id="GO:0042773">
    <property type="term" value="P:ATP synthesis coupled electron transport"/>
    <property type="evidence" value="ECO:0007669"/>
    <property type="project" value="InterPro"/>
</dbReference>
<dbReference type="GO" id="GO:0015990">
    <property type="term" value="P:electron transport coupled proton transport"/>
    <property type="evidence" value="ECO:0007669"/>
    <property type="project" value="TreeGrafter"/>
</dbReference>
<dbReference type="PANTHER" id="PTHR43507:SF1">
    <property type="entry name" value="NADH-UBIQUINONE OXIDOREDUCTASE CHAIN 4"/>
    <property type="match status" value="1"/>
</dbReference>
<evidence type="ECO:0000256" key="5">
    <source>
        <dbReference type="ARBA" id="ARBA00023136"/>
    </source>
</evidence>
<sequence length="307" mass="33384">MFPILSALIATLLVGTVLSFLAGKSARWVALATSVVFLAEVAYLLLQFPGWPGFASGVPQFVDGESYAWIHLGWLQVNYTVGIDGISLVLLFLTAILQLATVVYSWGETKKPAAWFGLLLLTCLGCVGVFVALDVLLFFLFWEAVLVPMFFIIGYWGGPRRRYAAIKFFIYTHVASVVVLVGLLVMAFYSGAGSFDYGAIYAAAPDLSVVQQSLVFVALLFGFGVKFPIVPFHTWLPDAHVEAPTGGSVLLAGLLLKLGGYGLIRWAVLVLPSGFLHMDPLVYFIAFVSIAWGSVVALSQRDLKRMV</sequence>
<comment type="caution">
    <text evidence="8">The sequence shown here is derived from an EMBL/GenBank/DDBJ whole genome shotgun (WGS) entry which is preliminary data.</text>
</comment>
<dbReference type="PANTHER" id="PTHR43507">
    <property type="entry name" value="NADH-UBIQUINONE OXIDOREDUCTASE CHAIN 4"/>
    <property type="match status" value="1"/>
</dbReference>
<feature type="transmembrane region" description="Helical" evidence="6">
    <location>
        <begin position="139"/>
        <end position="156"/>
    </location>
</feature>
<gene>
    <name evidence="8" type="ORF">B2A_10783</name>
</gene>